<dbReference type="InterPro" id="IPR000907">
    <property type="entry name" value="LipOase"/>
</dbReference>
<dbReference type="InterPro" id="IPR036226">
    <property type="entry name" value="LipOase_C_sf"/>
</dbReference>
<dbReference type="Gene3D" id="3.10.450.60">
    <property type="match status" value="1"/>
</dbReference>
<sequence>MDFLRVAQPPAAVAGGGTQGGRAGAAAVTQAGGECWQEDELFGYQFLNGANPMLLRCSTSLPSRLVLPPGTEELGAQLEKELQNGSLFEADFIVLGGIPSSVIQGEKQYLAASVVMLKMEPNGKLLPVVIQAMSTGGGGHIDLVQWAMTQLTYCSLCPPDDLDEQGLLGIPSALYAYVALQLWEIIAWLLLLVGTEEFEAQLEEELQYFLSHSVVLFLAVRSGEVEMLRDTKNPRKGGCP</sequence>
<dbReference type="PANTHER" id="PTHR11771">
    <property type="entry name" value="LIPOXYGENASE"/>
    <property type="match status" value="1"/>
</dbReference>
<keyword evidence="6" id="KW-1185">Reference proteome</keyword>
<accession>A0AA41MI15</accession>
<proteinExistence type="predicted"/>
<organism evidence="5 6">
    <name type="scientific">Sciurus carolinensis</name>
    <name type="common">Eastern gray squirrel</name>
    <dbReference type="NCBI Taxonomy" id="30640"/>
    <lineage>
        <taxon>Eukaryota</taxon>
        <taxon>Metazoa</taxon>
        <taxon>Chordata</taxon>
        <taxon>Craniata</taxon>
        <taxon>Vertebrata</taxon>
        <taxon>Euteleostomi</taxon>
        <taxon>Mammalia</taxon>
        <taxon>Eutheria</taxon>
        <taxon>Euarchontoglires</taxon>
        <taxon>Glires</taxon>
        <taxon>Rodentia</taxon>
        <taxon>Sciuromorpha</taxon>
        <taxon>Sciuridae</taxon>
        <taxon>Sciurinae</taxon>
        <taxon>Sciurini</taxon>
        <taxon>Sciurus</taxon>
    </lineage>
</organism>
<evidence type="ECO:0000256" key="3">
    <source>
        <dbReference type="ARBA" id="ARBA00023002"/>
    </source>
</evidence>
<dbReference type="GO" id="GO:0034440">
    <property type="term" value="P:lipid oxidation"/>
    <property type="evidence" value="ECO:0007669"/>
    <property type="project" value="InterPro"/>
</dbReference>
<dbReference type="Gene3D" id="1.20.245.10">
    <property type="entry name" value="Lipoxygenase-1, Domain 5"/>
    <property type="match status" value="2"/>
</dbReference>
<evidence type="ECO:0000256" key="1">
    <source>
        <dbReference type="ARBA" id="ARBA00022723"/>
    </source>
</evidence>
<protein>
    <submittedName>
        <fullName evidence="5">Arachidonate 12-lipoxygenase, 12S-type</fullName>
    </submittedName>
</protein>
<dbReference type="PROSITE" id="PS51393">
    <property type="entry name" value="LIPOXYGENASE_3"/>
    <property type="match status" value="2"/>
</dbReference>
<keyword evidence="2" id="KW-0223">Dioxygenase</keyword>
<evidence type="ECO:0000256" key="2">
    <source>
        <dbReference type="ARBA" id="ARBA00022964"/>
    </source>
</evidence>
<dbReference type="Proteomes" id="UP001166674">
    <property type="component" value="Unassembled WGS sequence"/>
</dbReference>
<feature type="domain" description="Lipoxygenase" evidence="4">
    <location>
        <begin position="132"/>
        <end position="186"/>
    </location>
</feature>
<reference evidence="5" key="1">
    <citation type="submission" date="2020-03" db="EMBL/GenBank/DDBJ databases">
        <title>Studies in the Genomics of Life Span.</title>
        <authorList>
            <person name="Glass D."/>
        </authorList>
    </citation>
    <scope>NUCLEOTIDE SEQUENCE</scope>
    <source>
        <strain evidence="5">SUZIE</strain>
        <tissue evidence="5">Muscle</tissue>
    </source>
</reference>
<keyword evidence="3" id="KW-0560">Oxidoreductase</keyword>
<evidence type="ECO:0000313" key="5">
    <source>
        <dbReference type="EMBL" id="MBZ3872286.1"/>
    </source>
</evidence>
<dbReference type="SUPFAM" id="SSF48484">
    <property type="entry name" value="Lipoxigenase"/>
    <property type="match status" value="1"/>
</dbReference>
<dbReference type="AlphaFoldDB" id="A0AA41MI15"/>
<keyword evidence="1" id="KW-0479">Metal-binding</keyword>
<dbReference type="GO" id="GO:0016702">
    <property type="term" value="F:oxidoreductase activity, acting on single donors with incorporation of molecular oxygen, incorporation of two atoms of oxygen"/>
    <property type="evidence" value="ECO:0007669"/>
    <property type="project" value="InterPro"/>
</dbReference>
<evidence type="ECO:0000313" key="6">
    <source>
        <dbReference type="Proteomes" id="UP001166674"/>
    </source>
</evidence>
<comment type="caution">
    <text evidence="5">The sequence shown here is derived from an EMBL/GenBank/DDBJ whole genome shotgun (WGS) entry which is preliminary data.</text>
</comment>
<gene>
    <name evidence="5" type="ORF">SUZIE_117180</name>
</gene>
<dbReference type="GO" id="GO:0046872">
    <property type="term" value="F:metal ion binding"/>
    <property type="evidence" value="ECO:0007669"/>
    <property type="project" value="UniProtKB-KW"/>
</dbReference>
<dbReference type="EMBL" id="JAATJV010186517">
    <property type="protein sequence ID" value="MBZ3872286.1"/>
    <property type="molecule type" value="Genomic_DNA"/>
</dbReference>
<name>A0AA41MI15_SCICA</name>
<dbReference type="InterPro" id="IPR013819">
    <property type="entry name" value="LipOase_C"/>
</dbReference>
<evidence type="ECO:0000259" key="4">
    <source>
        <dbReference type="PROSITE" id="PS51393"/>
    </source>
</evidence>
<feature type="domain" description="Lipoxygenase" evidence="4">
    <location>
        <begin position="1"/>
        <end position="131"/>
    </location>
</feature>